<dbReference type="Proteomes" id="UP001166291">
    <property type="component" value="Unassembled WGS sequence"/>
</dbReference>
<keyword evidence="1" id="KW-0949">S-adenosyl-L-methionine</keyword>
<comment type="subcellular location">
    <subcellularLocation>
        <location evidence="1">Cytoplasm</location>
    </subcellularLocation>
</comment>
<dbReference type="GO" id="GO:0032259">
    <property type="term" value="P:methylation"/>
    <property type="evidence" value="ECO:0007669"/>
    <property type="project" value="UniProtKB-KW"/>
</dbReference>
<feature type="binding site" evidence="1">
    <location>
        <position position="81"/>
    </location>
    <ligand>
        <name>S-adenosyl-L-methionine</name>
        <dbReference type="ChEBI" id="CHEBI:59789"/>
    </ligand>
</feature>
<name>A0ABS6VPH0_9GAMM</name>
<dbReference type="NCBIfam" id="TIGR00006">
    <property type="entry name" value="16S rRNA (cytosine(1402)-N(4))-methyltransferase RsmH"/>
    <property type="match status" value="1"/>
</dbReference>
<comment type="catalytic activity">
    <reaction evidence="1">
        <text>cytidine(1402) in 16S rRNA + S-adenosyl-L-methionine = N(4)-methylcytidine(1402) in 16S rRNA + S-adenosyl-L-homocysteine + H(+)</text>
        <dbReference type="Rhea" id="RHEA:42928"/>
        <dbReference type="Rhea" id="RHEA-COMP:10286"/>
        <dbReference type="Rhea" id="RHEA-COMP:10287"/>
        <dbReference type="ChEBI" id="CHEBI:15378"/>
        <dbReference type="ChEBI" id="CHEBI:57856"/>
        <dbReference type="ChEBI" id="CHEBI:59789"/>
        <dbReference type="ChEBI" id="CHEBI:74506"/>
        <dbReference type="ChEBI" id="CHEBI:82748"/>
        <dbReference type="EC" id="2.1.1.199"/>
    </reaction>
</comment>
<evidence type="ECO:0000256" key="1">
    <source>
        <dbReference type="HAMAP-Rule" id="MF_01007"/>
    </source>
</evidence>
<dbReference type="PIRSF" id="PIRSF004486">
    <property type="entry name" value="MraW"/>
    <property type="match status" value="1"/>
</dbReference>
<reference evidence="2" key="1">
    <citation type="submission" date="2021-07" db="EMBL/GenBank/DDBJ databases">
        <title>Zhongshania sp. CAU 1632 isolated from seawater.</title>
        <authorList>
            <person name="Kim W."/>
        </authorList>
    </citation>
    <scope>NUCLEOTIDE SEQUENCE</scope>
    <source>
        <strain evidence="2">CAU 1632</strain>
    </source>
</reference>
<feature type="binding site" evidence="1">
    <location>
        <position position="103"/>
    </location>
    <ligand>
        <name>S-adenosyl-L-methionine</name>
        <dbReference type="ChEBI" id="CHEBI:59789"/>
    </ligand>
</feature>
<proteinExistence type="inferred from homology"/>
<dbReference type="GO" id="GO:0008168">
    <property type="term" value="F:methyltransferase activity"/>
    <property type="evidence" value="ECO:0007669"/>
    <property type="project" value="UniProtKB-KW"/>
</dbReference>
<evidence type="ECO:0000313" key="3">
    <source>
        <dbReference type="Proteomes" id="UP001166291"/>
    </source>
</evidence>
<dbReference type="PANTHER" id="PTHR11265">
    <property type="entry name" value="S-ADENOSYL-METHYLTRANSFERASE MRAW"/>
    <property type="match status" value="1"/>
</dbReference>
<gene>
    <name evidence="1 2" type="primary">rsmH</name>
    <name evidence="2" type="ORF">KXJ70_05490</name>
</gene>
<comment type="similarity">
    <text evidence="1">Belongs to the methyltransferase superfamily. RsmH family.</text>
</comment>
<organism evidence="2 3">
    <name type="scientific">Zhongshania aquimaris</name>
    <dbReference type="NCBI Taxonomy" id="2857107"/>
    <lineage>
        <taxon>Bacteria</taxon>
        <taxon>Pseudomonadati</taxon>
        <taxon>Pseudomonadota</taxon>
        <taxon>Gammaproteobacteria</taxon>
        <taxon>Cellvibrionales</taxon>
        <taxon>Spongiibacteraceae</taxon>
        <taxon>Zhongshania</taxon>
    </lineage>
</organism>
<feature type="binding site" evidence="1">
    <location>
        <begin position="35"/>
        <end position="37"/>
    </location>
    <ligand>
        <name>S-adenosyl-L-methionine</name>
        <dbReference type="ChEBI" id="CHEBI:59789"/>
    </ligand>
</feature>
<dbReference type="HAMAP" id="MF_01007">
    <property type="entry name" value="16SrRNA_methyltr_H"/>
    <property type="match status" value="1"/>
</dbReference>
<evidence type="ECO:0000313" key="2">
    <source>
        <dbReference type="EMBL" id="MBW2940217.1"/>
    </source>
</evidence>
<keyword evidence="1" id="KW-0963">Cytoplasm</keyword>
<accession>A0ABS6VPH0</accession>
<dbReference type="InterPro" id="IPR002903">
    <property type="entry name" value="RsmH"/>
</dbReference>
<protein>
    <recommendedName>
        <fullName evidence="1">Ribosomal RNA small subunit methyltransferase H</fullName>
        <ecNumber evidence="1">2.1.1.199</ecNumber>
    </recommendedName>
    <alternativeName>
        <fullName evidence="1">16S rRNA m(4)C1402 methyltransferase</fullName>
    </alternativeName>
    <alternativeName>
        <fullName evidence="1">rRNA (cytosine-N(4)-)-methyltransferase RsmH</fullName>
    </alternativeName>
</protein>
<dbReference type="EC" id="2.1.1.199" evidence="1"/>
<comment type="caution">
    <text evidence="2">The sequence shown here is derived from an EMBL/GenBank/DDBJ whole genome shotgun (WGS) entry which is preliminary data.</text>
</comment>
<keyword evidence="1 2" id="KW-0808">Transferase</keyword>
<keyword evidence="1 2" id="KW-0489">Methyltransferase</keyword>
<feature type="binding site" evidence="1">
    <location>
        <position position="55"/>
    </location>
    <ligand>
        <name>S-adenosyl-L-methionine</name>
        <dbReference type="ChEBI" id="CHEBI:59789"/>
    </ligand>
</feature>
<keyword evidence="3" id="KW-1185">Reference proteome</keyword>
<dbReference type="EMBL" id="JAHWDQ010000001">
    <property type="protein sequence ID" value="MBW2940217.1"/>
    <property type="molecule type" value="Genomic_DNA"/>
</dbReference>
<sequence length="316" mass="34816">MDSLEQHLTVLLDEAVSALVTDASGRYVDGTFGRGGHSRLILSRLAVDGSLLGIDKDAQAIAEGEQLAAGDHRFSIARGSFAELAKLAQEADFGGPFTGVLLDLGVSSPQLDQAERGFSFMRDGDLDMRMDTGSGMSAAEWIATAEEAEMVKVLRDYGEERFAKRIVRAIIAAREEAPITRTLQLAKIVTEANPAWEKHKHPATRSFQAIRIFINNELTDLERLLGSVVDQLAVGGRLVVISFHSLEDRMVKRFMRRQSEGDDVPAYIPVTESQRNRRLKIIGKAVKASEQEVEMNPRSRSAVMRVAEKLAYDECA</sequence>
<keyword evidence="1" id="KW-0698">rRNA processing</keyword>
<dbReference type="Pfam" id="PF01795">
    <property type="entry name" value="Methyltransf_5"/>
    <property type="match status" value="1"/>
</dbReference>
<comment type="function">
    <text evidence="1">Specifically methylates the N4 position of cytidine in position 1402 (C1402) of 16S rRNA.</text>
</comment>
<dbReference type="PANTHER" id="PTHR11265:SF0">
    <property type="entry name" value="12S RRNA N4-METHYLCYTIDINE METHYLTRANSFERASE"/>
    <property type="match status" value="1"/>
</dbReference>
<feature type="binding site" evidence="1">
    <location>
        <position position="110"/>
    </location>
    <ligand>
        <name>S-adenosyl-L-methionine</name>
        <dbReference type="ChEBI" id="CHEBI:59789"/>
    </ligand>
</feature>